<evidence type="ECO:0000313" key="2">
    <source>
        <dbReference type="EMBL" id="CAD1479964.1"/>
    </source>
</evidence>
<proteinExistence type="predicted"/>
<name>A0A6V7HJU3_9HYME</name>
<feature type="non-terminal residue" evidence="2">
    <location>
        <position position="64"/>
    </location>
</feature>
<comment type="caution">
    <text evidence="2">The sequence shown here is derived from an EMBL/GenBank/DDBJ whole genome shotgun (WGS) entry which is preliminary data.</text>
</comment>
<organism evidence="2 3">
    <name type="scientific">Heterotrigona itama</name>
    <dbReference type="NCBI Taxonomy" id="395501"/>
    <lineage>
        <taxon>Eukaryota</taxon>
        <taxon>Metazoa</taxon>
        <taxon>Ecdysozoa</taxon>
        <taxon>Arthropoda</taxon>
        <taxon>Hexapoda</taxon>
        <taxon>Insecta</taxon>
        <taxon>Pterygota</taxon>
        <taxon>Neoptera</taxon>
        <taxon>Endopterygota</taxon>
        <taxon>Hymenoptera</taxon>
        <taxon>Apocrita</taxon>
        <taxon>Aculeata</taxon>
        <taxon>Apoidea</taxon>
        <taxon>Anthophila</taxon>
        <taxon>Apidae</taxon>
        <taxon>Heterotrigona</taxon>
    </lineage>
</organism>
<dbReference type="EMBL" id="CAJDYZ010011754">
    <property type="protein sequence ID" value="CAD1479964.1"/>
    <property type="molecule type" value="Genomic_DNA"/>
</dbReference>
<protein>
    <submittedName>
        <fullName evidence="2">Uncharacterized protein</fullName>
    </submittedName>
</protein>
<sequence>MIAAPPHGEIDVIDFLRFSKRNRYFARSIFNREAWRKGAHPVRKEGNVIQKKNQPDKSVIQTFR</sequence>
<reference evidence="2" key="1">
    <citation type="submission" date="2020-07" db="EMBL/GenBank/DDBJ databases">
        <authorList>
            <person name="Nazaruddin N."/>
        </authorList>
    </citation>
    <scope>NUCLEOTIDE SEQUENCE</scope>
</reference>
<gene>
    <name evidence="2" type="ORF">MHI_LOCUS891060</name>
</gene>
<feature type="region of interest" description="Disordered" evidence="1">
    <location>
        <begin position="44"/>
        <end position="64"/>
    </location>
</feature>
<evidence type="ECO:0000256" key="1">
    <source>
        <dbReference type="SAM" id="MobiDB-lite"/>
    </source>
</evidence>
<dbReference type="Proteomes" id="UP000752696">
    <property type="component" value="Unassembled WGS sequence"/>
</dbReference>
<dbReference type="AlphaFoldDB" id="A0A6V7HJU3"/>
<evidence type="ECO:0000313" key="3">
    <source>
        <dbReference type="Proteomes" id="UP000752696"/>
    </source>
</evidence>
<dbReference type="OrthoDB" id="10527865at2759"/>
<accession>A0A6V7HJU3</accession>
<keyword evidence="3" id="KW-1185">Reference proteome</keyword>